<evidence type="ECO:0000256" key="10">
    <source>
        <dbReference type="SAM" id="MobiDB-lite"/>
    </source>
</evidence>
<dbReference type="PANTHER" id="PTHR30627:SF24">
    <property type="entry name" value="PENICILLIN-BINDING PROTEIN 4B"/>
    <property type="match status" value="1"/>
</dbReference>
<dbReference type="InterPro" id="IPR005311">
    <property type="entry name" value="PBP_dimer"/>
</dbReference>
<keyword evidence="15" id="KW-0131">Cell cycle</keyword>
<dbReference type="InterPro" id="IPR036138">
    <property type="entry name" value="PBP_dimer_sf"/>
</dbReference>
<feature type="domain" description="NTF2-like N-terminal transpeptidase" evidence="14">
    <location>
        <begin position="29"/>
        <end position="142"/>
    </location>
</feature>
<dbReference type="GO" id="GO:0071555">
    <property type="term" value="P:cell wall organization"/>
    <property type="evidence" value="ECO:0007669"/>
    <property type="project" value="TreeGrafter"/>
</dbReference>
<dbReference type="InterPro" id="IPR002137">
    <property type="entry name" value="Beta-lactam_class-D_AS"/>
</dbReference>
<sequence length="664" mass="67242">MRRRAWLGAAVIGASAALAGACTDSPPGPDEAAADLASALRTGTFENVELVGTTTAAAAAEARTAAYAGMGDREVDVTVREVSTDPDDEAAATVSLAYSWDLDPDVEGDEWEYVTTAHLERTDDEWRAQWRPAILAPDLVADEVLRVVRESAPRANVLGAGDEVLVEARPVHRIGIDKTRVEAADAPAAATALATALGLDPDAYAARVAAAGDKAFVEAIVVRDGDPAYDVAELSAMDGVNAIAAELPLAPTRTFARAILGTVGEATAEIIDDSGGDVAAGDLTGLSGLERQYDEQLRGRPGLSVQATSDGGPVRSLFTVDAVAGTPLRLTLDADLQTAGEQVLAGVGPASALVAIQPSSGNVLAAASGPGGDGMSTATLGQYAPGSTFKVVSALALLRAGLSPESTVQCPAQAVVDGRAFDNFPDYPADRLGEVSLRTAFANSCNTAFISLREEVGQDAILDAAASLGLTAETALGYPAFLGAVPAESDGTDHAATLIGQGRVLASPLGMAVVAASVARGATVTPRLVVGTGSADDDGSDEGAGTESGDESDDATAADPASSTSARPQLPLTDQEAAALRELMGAVVSEGGASFLADEPVATLAKTGTAQFGPVDDLRNHAWIIAVQGDLAVAVFVDEGEYGSTTAGPLLEEFLEAARNLGGA</sequence>
<feature type="signal peptide" evidence="11">
    <location>
        <begin position="1"/>
        <end position="19"/>
    </location>
</feature>
<feature type="region of interest" description="Disordered" evidence="10">
    <location>
        <begin position="529"/>
        <end position="571"/>
    </location>
</feature>
<dbReference type="Gene3D" id="3.40.710.10">
    <property type="entry name" value="DD-peptidase/beta-lactamase superfamily"/>
    <property type="match status" value="1"/>
</dbReference>
<feature type="chain" id="PRO_5039452384" description="Beta-lactamase" evidence="11">
    <location>
        <begin position="20"/>
        <end position="664"/>
    </location>
</feature>
<accession>A0A511JDF0</accession>
<evidence type="ECO:0000256" key="1">
    <source>
        <dbReference type="ARBA" id="ARBA00004370"/>
    </source>
</evidence>
<dbReference type="InterPro" id="IPR007887">
    <property type="entry name" value="MecA_N"/>
</dbReference>
<dbReference type="Pfam" id="PF05223">
    <property type="entry name" value="MecA_N"/>
    <property type="match status" value="1"/>
</dbReference>
<dbReference type="SUPFAM" id="SSF56519">
    <property type="entry name" value="Penicillin binding protein dimerisation domain"/>
    <property type="match status" value="1"/>
</dbReference>
<evidence type="ECO:0000256" key="5">
    <source>
        <dbReference type="ARBA" id="ARBA00022729"/>
    </source>
</evidence>
<keyword evidence="8 9" id="KW-0046">Antibiotic resistance</keyword>
<dbReference type="PROSITE" id="PS00337">
    <property type="entry name" value="BETA_LACTAMASE_D"/>
    <property type="match status" value="1"/>
</dbReference>
<evidence type="ECO:0000256" key="4">
    <source>
        <dbReference type="ARBA" id="ARBA00012865"/>
    </source>
</evidence>
<dbReference type="GO" id="GO:0051301">
    <property type="term" value="P:cell division"/>
    <property type="evidence" value="ECO:0007669"/>
    <property type="project" value="UniProtKB-KW"/>
</dbReference>
<comment type="caution">
    <text evidence="15">The sequence shown here is derived from an EMBL/GenBank/DDBJ whole genome shotgun (WGS) entry which is preliminary data.</text>
</comment>
<dbReference type="Proteomes" id="UP000321720">
    <property type="component" value="Unassembled WGS sequence"/>
</dbReference>
<dbReference type="SUPFAM" id="SSF56601">
    <property type="entry name" value="beta-lactamase/transpeptidase-like"/>
    <property type="match status" value="1"/>
</dbReference>
<evidence type="ECO:0000313" key="16">
    <source>
        <dbReference type="Proteomes" id="UP000321720"/>
    </source>
</evidence>
<reference evidence="15 16" key="1">
    <citation type="submission" date="2019-07" db="EMBL/GenBank/DDBJ databases">
        <title>Whole genome shotgun sequence of Cellulomonas composti NBRC 100758.</title>
        <authorList>
            <person name="Hosoyama A."/>
            <person name="Uohara A."/>
            <person name="Ohji S."/>
            <person name="Ichikawa N."/>
        </authorList>
    </citation>
    <scope>NUCLEOTIDE SEQUENCE [LARGE SCALE GENOMIC DNA]</scope>
    <source>
        <strain evidence="15 16">NBRC 100758</strain>
    </source>
</reference>
<dbReference type="InterPro" id="IPR001460">
    <property type="entry name" value="PCN-bd_Tpept"/>
</dbReference>
<dbReference type="PROSITE" id="PS51257">
    <property type="entry name" value="PROKAR_LIPOPROTEIN"/>
    <property type="match status" value="1"/>
</dbReference>
<keyword evidence="7" id="KW-0472">Membrane</keyword>
<protein>
    <recommendedName>
        <fullName evidence="4 9">Beta-lactamase</fullName>
        <ecNumber evidence="4 9">3.5.2.6</ecNumber>
    </recommendedName>
</protein>
<dbReference type="AlphaFoldDB" id="A0A511JDF0"/>
<dbReference type="GO" id="GO:0008800">
    <property type="term" value="F:beta-lactamase activity"/>
    <property type="evidence" value="ECO:0007669"/>
    <property type="project" value="UniProtKB-UniRule"/>
</dbReference>
<keyword evidence="15" id="KW-0132">Cell division</keyword>
<dbReference type="GO" id="GO:0046677">
    <property type="term" value="P:response to antibiotic"/>
    <property type="evidence" value="ECO:0007669"/>
    <property type="project" value="UniProtKB-UniRule"/>
</dbReference>
<evidence type="ECO:0000256" key="8">
    <source>
        <dbReference type="ARBA" id="ARBA00023251"/>
    </source>
</evidence>
<evidence type="ECO:0000256" key="9">
    <source>
        <dbReference type="RuleBase" id="RU361140"/>
    </source>
</evidence>
<organism evidence="15 16">
    <name type="scientific">Cellulomonas composti</name>
    <dbReference type="NCBI Taxonomy" id="266130"/>
    <lineage>
        <taxon>Bacteria</taxon>
        <taxon>Bacillati</taxon>
        <taxon>Actinomycetota</taxon>
        <taxon>Actinomycetes</taxon>
        <taxon>Micrococcales</taxon>
        <taxon>Cellulomonadaceae</taxon>
        <taxon>Cellulomonas</taxon>
    </lineage>
</organism>
<dbReference type="GO" id="GO:0005886">
    <property type="term" value="C:plasma membrane"/>
    <property type="evidence" value="ECO:0007669"/>
    <property type="project" value="TreeGrafter"/>
</dbReference>
<dbReference type="InterPro" id="IPR012338">
    <property type="entry name" value="Beta-lactam/transpept-like"/>
</dbReference>
<dbReference type="InterPro" id="IPR050515">
    <property type="entry name" value="Beta-lactam/transpept"/>
</dbReference>
<evidence type="ECO:0000256" key="3">
    <source>
        <dbReference type="ARBA" id="ARBA00007898"/>
    </source>
</evidence>
<dbReference type="Pfam" id="PF00905">
    <property type="entry name" value="Transpeptidase"/>
    <property type="match status" value="1"/>
</dbReference>
<dbReference type="GO" id="GO:0008658">
    <property type="term" value="F:penicillin binding"/>
    <property type="evidence" value="ECO:0007669"/>
    <property type="project" value="InterPro"/>
</dbReference>
<dbReference type="GO" id="GO:0017001">
    <property type="term" value="P:antibiotic catabolic process"/>
    <property type="evidence" value="ECO:0007669"/>
    <property type="project" value="InterPro"/>
</dbReference>
<comment type="similarity">
    <text evidence="2">Belongs to the transpeptidase family.</text>
</comment>
<dbReference type="EC" id="3.5.2.6" evidence="4 9"/>
<comment type="subcellular location">
    <subcellularLocation>
        <location evidence="1">Membrane</location>
    </subcellularLocation>
</comment>
<evidence type="ECO:0000259" key="14">
    <source>
        <dbReference type="Pfam" id="PF05223"/>
    </source>
</evidence>
<dbReference type="PANTHER" id="PTHR30627">
    <property type="entry name" value="PEPTIDOGLYCAN D,D-TRANSPEPTIDASE"/>
    <property type="match status" value="1"/>
</dbReference>
<proteinExistence type="inferred from homology"/>
<evidence type="ECO:0000256" key="2">
    <source>
        <dbReference type="ARBA" id="ARBA00007171"/>
    </source>
</evidence>
<keyword evidence="16" id="KW-1185">Reference proteome</keyword>
<comment type="catalytic activity">
    <reaction evidence="9">
        <text>a beta-lactam + H2O = a substituted beta-amino acid</text>
        <dbReference type="Rhea" id="RHEA:20401"/>
        <dbReference type="ChEBI" id="CHEBI:15377"/>
        <dbReference type="ChEBI" id="CHEBI:35627"/>
        <dbReference type="ChEBI" id="CHEBI:140347"/>
        <dbReference type="EC" id="3.5.2.6"/>
    </reaction>
</comment>
<keyword evidence="6 9" id="KW-0378">Hydrolase</keyword>
<feature type="compositionally biased region" description="Low complexity" evidence="10">
    <location>
        <begin position="557"/>
        <end position="566"/>
    </location>
</feature>
<feature type="domain" description="Penicillin-binding protein transpeptidase" evidence="12">
    <location>
        <begin position="353"/>
        <end position="655"/>
    </location>
</feature>
<dbReference type="InterPro" id="IPR032710">
    <property type="entry name" value="NTF2-like_dom_sf"/>
</dbReference>
<dbReference type="Pfam" id="PF03717">
    <property type="entry name" value="PBP_dimer"/>
    <property type="match status" value="1"/>
</dbReference>
<evidence type="ECO:0000259" key="13">
    <source>
        <dbReference type="Pfam" id="PF03717"/>
    </source>
</evidence>
<name>A0A511JDF0_9CELL</name>
<dbReference type="EMBL" id="BJWG01000013">
    <property type="protein sequence ID" value="GEL96004.1"/>
    <property type="molecule type" value="Genomic_DNA"/>
</dbReference>
<evidence type="ECO:0000259" key="12">
    <source>
        <dbReference type="Pfam" id="PF00905"/>
    </source>
</evidence>
<dbReference type="RefSeq" id="WP_246117545.1">
    <property type="nucleotide sequence ID" value="NZ_BJWG01000013.1"/>
</dbReference>
<keyword evidence="5 11" id="KW-0732">Signal</keyword>
<comment type="similarity">
    <text evidence="3 9">Belongs to the class-D beta-lactamase family.</text>
</comment>
<dbReference type="GO" id="GO:0071972">
    <property type="term" value="F:peptidoglycan L,D-transpeptidase activity"/>
    <property type="evidence" value="ECO:0007669"/>
    <property type="project" value="TreeGrafter"/>
</dbReference>
<evidence type="ECO:0000256" key="11">
    <source>
        <dbReference type="SAM" id="SignalP"/>
    </source>
</evidence>
<gene>
    <name evidence="15" type="ORF">CCO02nite_26620</name>
</gene>
<evidence type="ECO:0000256" key="7">
    <source>
        <dbReference type="ARBA" id="ARBA00023136"/>
    </source>
</evidence>
<dbReference type="Gene3D" id="3.90.1310.10">
    <property type="entry name" value="Penicillin-binding protein 2a (Domain 2)"/>
    <property type="match status" value="1"/>
</dbReference>
<evidence type="ECO:0000313" key="15">
    <source>
        <dbReference type="EMBL" id="GEL96004.1"/>
    </source>
</evidence>
<dbReference type="SUPFAM" id="SSF54427">
    <property type="entry name" value="NTF2-like"/>
    <property type="match status" value="1"/>
</dbReference>
<feature type="domain" description="Penicillin-binding protein dimerisation" evidence="13">
    <location>
        <begin position="150"/>
        <end position="312"/>
    </location>
</feature>
<evidence type="ECO:0000256" key="6">
    <source>
        <dbReference type="ARBA" id="ARBA00022801"/>
    </source>
</evidence>